<keyword evidence="9" id="KW-0975">Bacterial flagellum</keyword>
<dbReference type="GO" id="GO:0009425">
    <property type="term" value="C:bacterial-type flagellum basal body"/>
    <property type="evidence" value="ECO:0007669"/>
    <property type="project" value="UniProtKB-SubCell"/>
</dbReference>
<comment type="subcellular location">
    <subcellularLocation>
        <location evidence="1">Bacterial flagellum basal body</location>
    </subcellularLocation>
    <subcellularLocation>
        <location evidence="2">Cell membrane</location>
        <topology evidence="2">Peripheral membrane protein</topology>
    </subcellularLocation>
</comment>
<evidence type="ECO:0000256" key="9">
    <source>
        <dbReference type="ARBA" id="ARBA00023143"/>
    </source>
</evidence>
<dbReference type="PANTHER" id="PTHR30034">
    <property type="entry name" value="FLAGELLAR MOTOR SWITCH PROTEIN FLIM"/>
    <property type="match status" value="1"/>
</dbReference>
<accession>A0A0T7F9K5</accession>
<dbReference type="Gene3D" id="2.30.330.10">
    <property type="entry name" value="SpoA-like"/>
    <property type="match status" value="1"/>
</dbReference>
<dbReference type="InterPro" id="IPR001543">
    <property type="entry name" value="FliN-like_C"/>
</dbReference>
<evidence type="ECO:0000256" key="3">
    <source>
        <dbReference type="ARBA" id="ARBA00011049"/>
    </source>
</evidence>
<evidence type="ECO:0000256" key="2">
    <source>
        <dbReference type="ARBA" id="ARBA00004202"/>
    </source>
</evidence>
<reference evidence="13 14" key="1">
    <citation type="submission" date="2014-08" db="EMBL/GenBank/DDBJ databases">
        <authorList>
            <person name="Chen Y.-H."/>
        </authorList>
    </citation>
    <scope>NUCLEOTIDE SEQUENCE [LARGE SCALE GENOMIC DNA]</scope>
</reference>
<dbReference type="InterPro" id="IPR028976">
    <property type="entry name" value="CheC-like_sf"/>
</dbReference>
<dbReference type="Proteomes" id="UP000046176">
    <property type="component" value="Unassembled WGS sequence"/>
</dbReference>
<evidence type="ECO:0000256" key="11">
    <source>
        <dbReference type="SAM" id="MobiDB-lite"/>
    </source>
</evidence>
<evidence type="ECO:0000259" key="12">
    <source>
        <dbReference type="Pfam" id="PF01052"/>
    </source>
</evidence>
<keyword evidence="7" id="KW-0283">Flagellar rotation</keyword>
<feature type="compositionally biased region" description="Basic and acidic residues" evidence="11">
    <location>
        <begin position="161"/>
        <end position="179"/>
    </location>
</feature>
<dbReference type="GO" id="GO:0071978">
    <property type="term" value="P:bacterial-type flagellum-dependent swarming motility"/>
    <property type="evidence" value="ECO:0007669"/>
    <property type="project" value="TreeGrafter"/>
</dbReference>
<evidence type="ECO:0000256" key="5">
    <source>
        <dbReference type="ARBA" id="ARBA00022475"/>
    </source>
</evidence>
<evidence type="ECO:0000256" key="10">
    <source>
        <dbReference type="ARBA" id="ARBA00025044"/>
    </source>
</evidence>
<feature type="domain" description="Flagellar motor switch protein FliN-like C-terminal" evidence="12">
    <location>
        <begin position="236"/>
        <end position="306"/>
    </location>
</feature>
<evidence type="ECO:0000256" key="1">
    <source>
        <dbReference type="ARBA" id="ARBA00004117"/>
    </source>
</evidence>
<protein>
    <recommendedName>
        <fullName evidence="4">Flagellar motor switch protein FliM</fullName>
    </recommendedName>
</protein>
<dbReference type="GO" id="GO:0050918">
    <property type="term" value="P:positive chemotaxis"/>
    <property type="evidence" value="ECO:0007669"/>
    <property type="project" value="TreeGrafter"/>
</dbReference>
<organism evidence="13 14">
    <name type="scientific">Neorhizobium galegae bv. officinalis</name>
    <dbReference type="NCBI Taxonomy" id="323656"/>
    <lineage>
        <taxon>Bacteria</taxon>
        <taxon>Pseudomonadati</taxon>
        <taxon>Pseudomonadota</taxon>
        <taxon>Alphaproteobacteria</taxon>
        <taxon>Hyphomicrobiales</taxon>
        <taxon>Rhizobiaceae</taxon>
        <taxon>Rhizobium/Agrobacterium group</taxon>
        <taxon>Neorhizobium</taxon>
    </lineage>
</organism>
<evidence type="ECO:0000256" key="7">
    <source>
        <dbReference type="ARBA" id="ARBA00022779"/>
    </source>
</evidence>
<feature type="region of interest" description="Disordered" evidence="11">
    <location>
        <begin position="160"/>
        <end position="179"/>
    </location>
</feature>
<evidence type="ECO:0000256" key="8">
    <source>
        <dbReference type="ARBA" id="ARBA00023136"/>
    </source>
</evidence>
<name>A0A0T7F9K5_NEOGA</name>
<dbReference type="EMBL" id="CCRH01000001">
    <property type="protein sequence ID" value="CDZ31728.1"/>
    <property type="molecule type" value="Genomic_DNA"/>
</dbReference>
<dbReference type="SUPFAM" id="SSF101801">
    <property type="entry name" value="Surface presentation of antigens (SPOA)"/>
    <property type="match status" value="1"/>
</dbReference>
<evidence type="ECO:0000256" key="4">
    <source>
        <dbReference type="ARBA" id="ARBA00021898"/>
    </source>
</evidence>
<keyword evidence="5" id="KW-1003">Cell membrane</keyword>
<keyword evidence="6" id="KW-0145">Chemotaxis</keyword>
<dbReference type="PANTHER" id="PTHR30034:SF6">
    <property type="entry name" value="YOP PROTEINS TRANSLOCATION PROTEIN Q"/>
    <property type="match status" value="1"/>
</dbReference>
<dbReference type="AlphaFoldDB" id="A0A0T7F9K5"/>
<keyword evidence="8" id="KW-0472">Membrane</keyword>
<evidence type="ECO:0000313" key="14">
    <source>
        <dbReference type="Proteomes" id="UP000046176"/>
    </source>
</evidence>
<dbReference type="Pfam" id="PF01052">
    <property type="entry name" value="FliMN_C"/>
    <property type="match status" value="1"/>
</dbReference>
<dbReference type="GO" id="GO:0005886">
    <property type="term" value="C:plasma membrane"/>
    <property type="evidence" value="ECO:0007669"/>
    <property type="project" value="UniProtKB-SubCell"/>
</dbReference>
<gene>
    <name evidence="13" type="ORF">NGAL_HAMBI1145_04920</name>
</gene>
<proteinExistence type="inferred from homology"/>
<dbReference type="InterPro" id="IPR036429">
    <property type="entry name" value="SpoA-like_sf"/>
</dbReference>
<comment type="similarity">
    <text evidence="3">Belongs to the FliM family.</text>
</comment>
<dbReference type="Gene3D" id="3.40.1550.10">
    <property type="entry name" value="CheC-like"/>
    <property type="match status" value="1"/>
</dbReference>
<comment type="function">
    <text evidence="10">FliM is one of three proteins (FliG, FliN, FliM) that forms the rotor-mounted switch complex (C ring), located at the base of the basal body. This complex interacts with the CheY and CheZ chemotaxis proteins, in addition to contacting components of the motor that determine the direction of flagellar rotation.</text>
</comment>
<evidence type="ECO:0000256" key="6">
    <source>
        <dbReference type="ARBA" id="ARBA00022500"/>
    </source>
</evidence>
<sequence>MMTSNQANQSPASGMDLALLAKLTGGLGDKKTVEKISSEFAQLYAEFLPDVFHSETGIRIGVSYVSCTSGLMTDLIADLGDGFALSDGSLRNWSPNFVLGCGNSFVIALMELMLGSALETIVQPIERPLSDIELDLAVVVFERIANVLRSGVNAQGSFEAALERPHNAEDRPKPDDQARPEFGVSIRMAFELGSVTSEFALVIPQRAFLKTTVTAPKAKAQASKAKQEWTDRMNDQVRRSHVTLEARIRLQKLTLGTISRLAAGDVIAFQDKRDVQVQVSANGRDMYSCEFGRSGERYTVRVKDNISTDDEILQHLIG</sequence>
<evidence type="ECO:0000313" key="13">
    <source>
        <dbReference type="EMBL" id="CDZ31728.1"/>
    </source>
</evidence>